<reference evidence="1 2" key="1">
    <citation type="submission" date="2022-11" db="EMBL/GenBank/DDBJ databases">
        <title>Haliovirga abyssi gen. nov., sp. nov., a mesophilic fermentative bacterium isolated from the Iheya North hydrothermal field and the proposal of Haliovirgaceae fam. nov.</title>
        <authorList>
            <person name="Miyazaki U."/>
            <person name="Tame A."/>
            <person name="Miyazaki J."/>
            <person name="Takai K."/>
            <person name="Sawayama S."/>
            <person name="Kitajima M."/>
            <person name="Okamoto A."/>
            <person name="Nakagawa S."/>
        </authorList>
    </citation>
    <scope>NUCLEOTIDE SEQUENCE [LARGE SCALE GENOMIC DNA]</scope>
    <source>
        <strain evidence="1 2">IC12</strain>
    </source>
</reference>
<evidence type="ECO:0000313" key="1">
    <source>
        <dbReference type="EMBL" id="BDU50705.1"/>
    </source>
</evidence>
<dbReference type="AlphaFoldDB" id="A0AAU9DZ05"/>
<gene>
    <name evidence="1" type="ORF">HLVA_12740</name>
</gene>
<proteinExistence type="predicted"/>
<evidence type="ECO:0000313" key="2">
    <source>
        <dbReference type="Proteomes" id="UP001321582"/>
    </source>
</evidence>
<protein>
    <submittedName>
        <fullName evidence="1">Uncharacterized protein</fullName>
    </submittedName>
</protein>
<name>A0AAU9DZ05_9FUSO</name>
<dbReference type="EMBL" id="AP027059">
    <property type="protein sequence ID" value="BDU50705.1"/>
    <property type="molecule type" value="Genomic_DNA"/>
</dbReference>
<dbReference type="KEGG" id="haby:HLVA_12740"/>
<sequence>MEIKNGRKAIYKGKEYRVLRIKGDKTKVELISHDEEDLVENGFELVYNERTKLPEIGIYSKIVPLEEIENAYSLRTIIWYKGRDFYIHNEAENGYFRVFGSWEFQKKHNLEIISVDGPNDLTLKIPKAEVEKVELEKEGILGFEVSEDERLMEIELD</sequence>
<accession>A0AAU9DZ05</accession>
<keyword evidence="2" id="KW-1185">Reference proteome</keyword>
<dbReference type="Proteomes" id="UP001321582">
    <property type="component" value="Chromosome"/>
</dbReference>
<organism evidence="1 2">
    <name type="scientific">Haliovirga abyssi</name>
    <dbReference type="NCBI Taxonomy" id="2996794"/>
    <lineage>
        <taxon>Bacteria</taxon>
        <taxon>Fusobacteriati</taxon>
        <taxon>Fusobacteriota</taxon>
        <taxon>Fusobacteriia</taxon>
        <taxon>Fusobacteriales</taxon>
        <taxon>Haliovirgaceae</taxon>
        <taxon>Haliovirga</taxon>
    </lineage>
</organism>
<dbReference type="RefSeq" id="WP_307903564.1">
    <property type="nucleotide sequence ID" value="NZ_AP027059.1"/>
</dbReference>